<feature type="transmembrane region" description="Helical" evidence="1">
    <location>
        <begin position="95"/>
        <end position="124"/>
    </location>
</feature>
<feature type="transmembrane region" description="Helical" evidence="1">
    <location>
        <begin position="49"/>
        <end position="74"/>
    </location>
</feature>
<protein>
    <recommendedName>
        <fullName evidence="4">MrsE protein</fullName>
    </recommendedName>
</protein>
<dbReference type="Proteomes" id="UP000060016">
    <property type="component" value="Chromosome"/>
</dbReference>
<feature type="transmembrane region" description="Helical" evidence="1">
    <location>
        <begin position="217"/>
        <end position="242"/>
    </location>
</feature>
<dbReference type="EMBL" id="CP012342">
    <property type="protein sequence ID" value="AKV58552.1"/>
    <property type="molecule type" value="Genomic_DNA"/>
</dbReference>
<keyword evidence="1" id="KW-1133">Transmembrane helix</keyword>
<dbReference type="AlphaFoldDB" id="A0A0K1RAU5"/>
<keyword evidence="1" id="KW-0472">Membrane</keyword>
<gene>
    <name evidence="2" type="ORF">AK829_04485</name>
</gene>
<evidence type="ECO:0008006" key="4">
    <source>
        <dbReference type="Google" id="ProtNLM"/>
    </source>
</evidence>
<feature type="transmembrane region" description="Helical" evidence="1">
    <location>
        <begin position="168"/>
        <end position="197"/>
    </location>
</feature>
<sequence>MDLIRNDLLKLRRSHVWAVTLLVPITAVAIGAGNYAANTGTLTAGWGSYFSQVMLFYGLLFCTAGIAILAAAAWRVEHRGHNWLTMLTSTRSVGALVASKIAAITVAVTAMHAILIGLTLAVGWALQIPGAVPGELLVAALLALAPAVAVASWQSLLSMIIRSFAAPISLAVVASLVSFGALAAGVPGVRFIVAPALLSQTLWLGSSAVAAAGALDAATIVSVLVASAALTVAGWAAAVAYLRGTDARL</sequence>
<dbReference type="PATRIC" id="fig|156976.3.peg.889"/>
<keyword evidence="3" id="KW-1185">Reference proteome</keyword>
<dbReference type="KEGG" id="crie:AK829_04485"/>
<dbReference type="STRING" id="156976.AK829_04485"/>
<reference evidence="2 3" key="1">
    <citation type="submission" date="2015-08" db="EMBL/GenBank/DDBJ databases">
        <authorList>
            <person name="Babu N.S."/>
            <person name="Beckwith C.J."/>
            <person name="Beseler K.G."/>
            <person name="Brison A."/>
            <person name="Carone J.V."/>
            <person name="Caskin T.P."/>
            <person name="Diamond M."/>
            <person name="Durham M.E."/>
            <person name="Foxe J.M."/>
            <person name="Go M."/>
            <person name="Henderson B.A."/>
            <person name="Jones I.B."/>
            <person name="McGettigan J.A."/>
            <person name="Micheletti S.J."/>
            <person name="Nasrallah M.E."/>
            <person name="Ortiz D."/>
            <person name="Piller C.R."/>
            <person name="Privatt S.R."/>
            <person name="Schneider S.L."/>
            <person name="Sharp S."/>
            <person name="Smith T.C."/>
            <person name="Stanton J.D."/>
            <person name="Ullery H.E."/>
            <person name="Wilson R.J."/>
            <person name="Serrano M.G."/>
            <person name="Buck G."/>
            <person name="Lee V."/>
            <person name="Wang Y."/>
            <person name="Carvalho R."/>
            <person name="Voegtly L."/>
            <person name="Shi R."/>
            <person name="Duckworth R."/>
            <person name="Johnson A."/>
            <person name="Loviza R."/>
            <person name="Walstead R."/>
            <person name="Shah Z."/>
            <person name="Kiflezghi M."/>
            <person name="Wade K."/>
            <person name="Ball S.L."/>
            <person name="Bradley K.W."/>
            <person name="Asai D.J."/>
            <person name="Bowman C.A."/>
            <person name="Russell D.A."/>
            <person name="Pope W.H."/>
            <person name="Jacobs-Sera D."/>
            <person name="Hendrix R.W."/>
            <person name="Hatfull G.F."/>
        </authorList>
    </citation>
    <scope>NUCLEOTIDE SEQUENCE [LARGE SCALE GENOMIC DNA]</scope>
    <source>
        <strain evidence="2 3">PUDD_83A45</strain>
    </source>
</reference>
<evidence type="ECO:0000256" key="1">
    <source>
        <dbReference type="SAM" id="Phobius"/>
    </source>
</evidence>
<feature type="transmembrane region" description="Helical" evidence="1">
    <location>
        <begin position="136"/>
        <end position="156"/>
    </location>
</feature>
<dbReference type="CDD" id="cd21809">
    <property type="entry name" value="ABC-2_lan_permease-like"/>
    <property type="match status" value="1"/>
</dbReference>
<name>A0A0K1RAU5_9CORY</name>
<keyword evidence="1" id="KW-0812">Transmembrane</keyword>
<evidence type="ECO:0000313" key="2">
    <source>
        <dbReference type="EMBL" id="AKV58552.1"/>
    </source>
</evidence>
<organism evidence="2 3">
    <name type="scientific">Corynebacterium riegelii</name>
    <dbReference type="NCBI Taxonomy" id="156976"/>
    <lineage>
        <taxon>Bacteria</taxon>
        <taxon>Bacillati</taxon>
        <taxon>Actinomycetota</taxon>
        <taxon>Actinomycetes</taxon>
        <taxon>Mycobacteriales</taxon>
        <taxon>Corynebacteriaceae</taxon>
        <taxon>Corynebacterium</taxon>
    </lineage>
</organism>
<accession>A0A0K1RAU5</accession>
<feature type="transmembrane region" description="Helical" evidence="1">
    <location>
        <begin position="16"/>
        <end position="37"/>
    </location>
</feature>
<dbReference type="Pfam" id="PF12730">
    <property type="entry name" value="ABC2_membrane_4"/>
    <property type="match status" value="1"/>
</dbReference>
<evidence type="ECO:0000313" key="3">
    <source>
        <dbReference type="Proteomes" id="UP000060016"/>
    </source>
</evidence>
<proteinExistence type="predicted"/>
<dbReference type="RefSeq" id="WP_052204634.1">
    <property type="nucleotide sequence ID" value="NZ_CP012342.1"/>
</dbReference>